<feature type="region of interest" description="Disordered" evidence="2">
    <location>
        <begin position="125"/>
        <end position="166"/>
    </location>
</feature>
<dbReference type="PANTHER" id="PTHR11926">
    <property type="entry name" value="GLUCOSYL/GLUCURONOSYL TRANSFERASES"/>
    <property type="match status" value="1"/>
</dbReference>
<comment type="caution">
    <text evidence="3">The sequence shown here is derived from an EMBL/GenBank/DDBJ whole genome shotgun (WGS) entry which is preliminary data.</text>
</comment>
<organism evidence="3 4">
    <name type="scientific">Eragrostis curvula</name>
    <name type="common">weeping love grass</name>
    <dbReference type="NCBI Taxonomy" id="38414"/>
    <lineage>
        <taxon>Eukaryota</taxon>
        <taxon>Viridiplantae</taxon>
        <taxon>Streptophyta</taxon>
        <taxon>Embryophyta</taxon>
        <taxon>Tracheophyta</taxon>
        <taxon>Spermatophyta</taxon>
        <taxon>Magnoliopsida</taxon>
        <taxon>Liliopsida</taxon>
        <taxon>Poales</taxon>
        <taxon>Poaceae</taxon>
        <taxon>PACMAD clade</taxon>
        <taxon>Chloridoideae</taxon>
        <taxon>Eragrostideae</taxon>
        <taxon>Eragrostidinae</taxon>
        <taxon>Eragrostis</taxon>
    </lineage>
</organism>
<evidence type="ECO:0000313" key="4">
    <source>
        <dbReference type="Proteomes" id="UP000324897"/>
    </source>
</evidence>
<evidence type="ECO:0000313" key="3">
    <source>
        <dbReference type="EMBL" id="TVU39871.1"/>
    </source>
</evidence>
<protein>
    <submittedName>
        <fullName evidence="3">Uncharacterized protein</fullName>
    </submittedName>
</protein>
<dbReference type="AlphaFoldDB" id="A0A5J9VW56"/>
<reference evidence="3 4" key="1">
    <citation type="journal article" date="2019" name="Sci. Rep.">
        <title>A high-quality genome of Eragrostis curvula grass provides insights into Poaceae evolution and supports new strategies to enhance forage quality.</title>
        <authorList>
            <person name="Carballo J."/>
            <person name="Santos B.A.C.M."/>
            <person name="Zappacosta D."/>
            <person name="Garbus I."/>
            <person name="Selva J.P."/>
            <person name="Gallo C.A."/>
            <person name="Diaz A."/>
            <person name="Albertini E."/>
            <person name="Caccamo M."/>
            <person name="Echenique V."/>
        </authorList>
    </citation>
    <scope>NUCLEOTIDE SEQUENCE [LARGE SCALE GENOMIC DNA]</scope>
    <source>
        <strain evidence="4">cv. Victoria</strain>
        <tissue evidence="3">Leaf</tissue>
    </source>
</reference>
<dbReference type="Gene3D" id="3.40.50.2000">
    <property type="entry name" value="Glycogen Phosphorylase B"/>
    <property type="match status" value="2"/>
</dbReference>
<keyword evidence="4" id="KW-1185">Reference proteome</keyword>
<feature type="non-terminal residue" evidence="3">
    <location>
        <position position="1"/>
    </location>
</feature>
<comment type="similarity">
    <text evidence="1">Belongs to the UDP-glycosyltransferase family.</text>
</comment>
<dbReference type="Proteomes" id="UP000324897">
    <property type="component" value="Chromosome 4"/>
</dbReference>
<dbReference type="SUPFAM" id="SSF53756">
    <property type="entry name" value="UDP-Glycosyltransferase/glycogen phosphorylase"/>
    <property type="match status" value="1"/>
</dbReference>
<evidence type="ECO:0000256" key="1">
    <source>
        <dbReference type="ARBA" id="ARBA00009995"/>
    </source>
</evidence>
<proteinExistence type="inferred from homology"/>
<name>A0A5J9VW56_9POAL</name>
<feature type="compositionally biased region" description="Low complexity" evidence="2">
    <location>
        <begin position="125"/>
        <end position="134"/>
    </location>
</feature>
<dbReference type="PANTHER" id="PTHR11926:SF706">
    <property type="entry name" value="UDP-GLYCOSYLTRANSFERASE 76C1"/>
    <property type="match status" value="1"/>
</dbReference>
<dbReference type="EMBL" id="RWGY01000007">
    <property type="protein sequence ID" value="TVU39871.1"/>
    <property type="molecule type" value="Genomic_DNA"/>
</dbReference>
<dbReference type="GO" id="GO:0080043">
    <property type="term" value="F:quercetin 3-O-glucosyltransferase activity"/>
    <property type="evidence" value="ECO:0007669"/>
    <property type="project" value="TreeGrafter"/>
</dbReference>
<gene>
    <name evidence="3" type="ORF">EJB05_13314</name>
</gene>
<dbReference type="GO" id="GO:0080044">
    <property type="term" value="F:quercetin 7-O-glucosyltransferase activity"/>
    <property type="evidence" value="ECO:0007669"/>
    <property type="project" value="TreeGrafter"/>
</dbReference>
<sequence>MLCRPCFGDQMGNARYVDHVWRVGVELNGDLERGKVQAAIETLMGGAELRRNARELKSRAAECMATPGTSSTNVDKLLGPRPPPHAAVCSALAPPRARPPAASPRLRVLGTPLRRELGFRRLPAPAPTRAVPRTAADKRLARPARALSPTRSSAARRDGRRGVSVGEGVAARWERKMRRSLGELGIGAWASSVTAAWAGRHHRGGASWSSSSKMTAMAMGTAEGARWRNREGTAAACRQSRHAGAP</sequence>
<accession>A0A5J9VW56</accession>
<feature type="region of interest" description="Disordered" evidence="2">
    <location>
        <begin position="225"/>
        <end position="246"/>
    </location>
</feature>
<dbReference type="OrthoDB" id="786568at2759"/>
<dbReference type="Gramene" id="TVU39871">
    <property type="protein sequence ID" value="TVU39871"/>
    <property type="gene ID" value="EJB05_13314"/>
</dbReference>
<evidence type="ECO:0000256" key="2">
    <source>
        <dbReference type="SAM" id="MobiDB-lite"/>
    </source>
</evidence>